<feature type="domain" description="SCP" evidence="2">
    <location>
        <begin position="17"/>
        <end position="139"/>
    </location>
</feature>
<dbReference type="Pfam" id="PF00188">
    <property type="entry name" value="CAP"/>
    <property type="match status" value="1"/>
</dbReference>
<dbReference type="EMBL" id="JADEXP010000014">
    <property type="protein sequence ID" value="MBE9065650.1"/>
    <property type="molecule type" value="Genomic_DNA"/>
</dbReference>
<organism evidence="3 4">
    <name type="scientific">Leptolyngbya cf. ectocarpi LEGE 11479</name>
    <dbReference type="NCBI Taxonomy" id="1828722"/>
    <lineage>
        <taxon>Bacteria</taxon>
        <taxon>Bacillati</taxon>
        <taxon>Cyanobacteriota</taxon>
        <taxon>Cyanophyceae</taxon>
        <taxon>Leptolyngbyales</taxon>
        <taxon>Leptolyngbyaceae</taxon>
        <taxon>Leptolyngbya group</taxon>
        <taxon>Leptolyngbya</taxon>
    </lineage>
</organism>
<dbReference type="InterPro" id="IPR014044">
    <property type="entry name" value="CAP_dom"/>
</dbReference>
<dbReference type="RefSeq" id="WP_193990774.1">
    <property type="nucleotide sequence ID" value="NZ_JADEXP010000014.1"/>
</dbReference>
<dbReference type="InterPro" id="IPR018511">
    <property type="entry name" value="Hemolysin-typ_Ca-bd_CS"/>
</dbReference>
<dbReference type="InterPro" id="IPR035940">
    <property type="entry name" value="CAP_sf"/>
</dbReference>
<dbReference type="AlphaFoldDB" id="A0A928ZPX2"/>
<feature type="compositionally biased region" description="Polar residues" evidence="1">
    <location>
        <begin position="290"/>
        <end position="308"/>
    </location>
</feature>
<evidence type="ECO:0000256" key="1">
    <source>
        <dbReference type="SAM" id="MobiDB-lite"/>
    </source>
</evidence>
<dbReference type="InterPro" id="IPR011049">
    <property type="entry name" value="Serralysin-like_metalloprot_C"/>
</dbReference>
<dbReference type="InterPro" id="IPR001343">
    <property type="entry name" value="Hemolysn_Ca-bd"/>
</dbReference>
<dbReference type="PANTHER" id="PTHR31157">
    <property type="entry name" value="SCP DOMAIN-CONTAINING PROTEIN"/>
    <property type="match status" value="1"/>
</dbReference>
<dbReference type="CDD" id="cd05379">
    <property type="entry name" value="CAP_bacterial"/>
    <property type="match status" value="1"/>
</dbReference>
<accession>A0A928ZPX2</accession>
<dbReference type="GO" id="GO:0005509">
    <property type="term" value="F:calcium ion binding"/>
    <property type="evidence" value="ECO:0007669"/>
    <property type="project" value="InterPro"/>
</dbReference>
<dbReference type="Gene3D" id="2.150.10.10">
    <property type="entry name" value="Serralysin-like metalloprotease, C-terminal"/>
    <property type="match status" value="2"/>
</dbReference>
<evidence type="ECO:0000313" key="3">
    <source>
        <dbReference type="EMBL" id="MBE9065650.1"/>
    </source>
</evidence>
<feature type="compositionally biased region" description="Low complexity" evidence="1">
    <location>
        <begin position="173"/>
        <end position="182"/>
    </location>
</feature>
<feature type="region of interest" description="Disordered" evidence="1">
    <location>
        <begin position="154"/>
        <end position="316"/>
    </location>
</feature>
<dbReference type="Gene3D" id="3.40.33.10">
    <property type="entry name" value="CAP"/>
    <property type="match status" value="1"/>
</dbReference>
<comment type="caution">
    <text evidence="3">The sequence shown here is derived from an EMBL/GenBank/DDBJ whole genome shotgun (WGS) entry which is preliminary data.</text>
</comment>
<sequence>MDTSVQQVRFDQEFLLLVNNERALYGLSAVALDPQLDLAAQLHTDDIAYNDINLTDPINVDPHIGSNGSTLASRVQATGYQYQTAVENISAGQFTADEVFQDWKNSPSHLDNILNPHVTQLGVGHVLLENDTGVSNFFDYWTIVLGTRLPGTEPAPTLSQDAVDIPSQPENPAPELAENEPTAPEPIEPLPPQSEPTAPDPVEPETTVPDLPAVEPSASETLEPESPIAEPSVPETPEPESLPAEPTVAESPMVSEPVQTEPPSADTLTPQPQPSVPVTDLVPESLANDAGQSTDSADTPETEASLTTEPMAGDLGDDVIVGDDNDNVLRGDLNQRDSGGSVGGDDVIFGHGGNDRIGGKGGDDILLGGAGDDAIWGDDGDDILRGGLGNDTLTGDDFSGGSGADTFILAAGEGMDMIMDFEVGIDLIGLADGLTFADLSLGQRDNATTISAGADVLAEVKNVVATALTSEMFVSVI</sequence>
<proteinExistence type="predicted"/>
<gene>
    <name evidence="3" type="ORF">IQ260_03180</name>
</gene>
<dbReference type="Proteomes" id="UP000615026">
    <property type="component" value="Unassembled WGS sequence"/>
</dbReference>
<name>A0A928ZPX2_LEPEC</name>
<dbReference type="SUPFAM" id="SSF55797">
    <property type="entry name" value="PR-1-like"/>
    <property type="match status" value="1"/>
</dbReference>
<feature type="compositionally biased region" description="Low complexity" evidence="1">
    <location>
        <begin position="230"/>
        <end position="243"/>
    </location>
</feature>
<feature type="compositionally biased region" description="Polar residues" evidence="1">
    <location>
        <begin position="257"/>
        <end position="270"/>
    </location>
</feature>
<dbReference type="PRINTS" id="PR00313">
    <property type="entry name" value="CABNDNGRPT"/>
</dbReference>
<protein>
    <recommendedName>
        <fullName evidence="2">SCP domain-containing protein</fullName>
    </recommendedName>
</protein>
<dbReference type="PROSITE" id="PS00330">
    <property type="entry name" value="HEMOLYSIN_CALCIUM"/>
    <property type="match status" value="2"/>
</dbReference>
<evidence type="ECO:0000259" key="2">
    <source>
        <dbReference type="Pfam" id="PF00188"/>
    </source>
</evidence>
<dbReference type="Pfam" id="PF00353">
    <property type="entry name" value="HemolysinCabind"/>
    <property type="match status" value="2"/>
</dbReference>
<keyword evidence="4" id="KW-1185">Reference proteome</keyword>
<dbReference type="PANTHER" id="PTHR31157:SF1">
    <property type="entry name" value="SCP DOMAIN-CONTAINING PROTEIN"/>
    <property type="match status" value="1"/>
</dbReference>
<reference evidence="3" key="1">
    <citation type="submission" date="2020-10" db="EMBL/GenBank/DDBJ databases">
        <authorList>
            <person name="Castelo-Branco R."/>
            <person name="Eusebio N."/>
            <person name="Adriana R."/>
            <person name="Vieira A."/>
            <person name="Brugerolle De Fraissinette N."/>
            <person name="Rezende De Castro R."/>
            <person name="Schneider M.P."/>
            <person name="Vasconcelos V."/>
            <person name="Leao P.N."/>
        </authorList>
    </citation>
    <scope>NUCLEOTIDE SEQUENCE</scope>
    <source>
        <strain evidence="3">LEGE 11479</strain>
    </source>
</reference>
<feature type="compositionally biased region" description="Pro residues" evidence="1">
    <location>
        <begin position="183"/>
        <end position="201"/>
    </location>
</feature>
<evidence type="ECO:0000313" key="4">
    <source>
        <dbReference type="Proteomes" id="UP000615026"/>
    </source>
</evidence>
<dbReference type="SUPFAM" id="SSF51120">
    <property type="entry name" value="beta-Roll"/>
    <property type="match status" value="1"/>
</dbReference>